<gene>
    <name evidence="12 14" type="primary">murA</name>
    <name evidence="14" type="ORF">IAA04_07435</name>
</gene>
<keyword evidence="4 12" id="KW-0132">Cell division</keyword>
<proteinExistence type="inferred from homology"/>
<keyword evidence="12" id="KW-0670">Pyruvate</keyword>
<keyword evidence="3 12" id="KW-0963">Cytoplasm</keyword>
<dbReference type="GO" id="GO:0008360">
    <property type="term" value="P:regulation of cell shape"/>
    <property type="evidence" value="ECO:0007669"/>
    <property type="project" value="UniProtKB-KW"/>
</dbReference>
<dbReference type="GO" id="GO:0008760">
    <property type="term" value="F:UDP-N-acetylglucosamine 1-carboxyvinyltransferase activity"/>
    <property type="evidence" value="ECO:0007669"/>
    <property type="project" value="UniProtKB-UniRule"/>
</dbReference>
<evidence type="ECO:0000256" key="7">
    <source>
        <dbReference type="ARBA" id="ARBA00022984"/>
    </source>
</evidence>
<dbReference type="PANTHER" id="PTHR43783:SF1">
    <property type="entry name" value="UDP-N-ACETYLGLUCOSAMINE 1-CARBOXYVINYLTRANSFERASE"/>
    <property type="match status" value="1"/>
</dbReference>
<reference evidence="14" key="2">
    <citation type="submission" date="2021-04" db="EMBL/GenBank/DDBJ databases">
        <authorList>
            <person name="Gilroy R."/>
        </authorList>
    </citation>
    <scope>NUCLEOTIDE SEQUENCE</scope>
    <source>
        <strain evidence="14">CHK183-5548</strain>
    </source>
</reference>
<feature type="binding site" evidence="12">
    <location>
        <position position="326"/>
    </location>
    <ligand>
        <name>UDP-N-acetyl-alpha-D-glucosamine</name>
        <dbReference type="ChEBI" id="CHEBI:57705"/>
    </ligand>
</feature>
<comment type="pathway">
    <text evidence="2 12">Cell wall biogenesis; peptidoglycan biosynthesis.</text>
</comment>
<dbReference type="EMBL" id="DWWL01000047">
    <property type="protein sequence ID" value="HJC47868.1"/>
    <property type="molecule type" value="Genomic_DNA"/>
</dbReference>
<dbReference type="AlphaFoldDB" id="A0A9D2PFG6"/>
<evidence type="ECO:0000256" key="4">
    <source>
        <dbReference type="ARBA" id="ARBA00022618"/>
    </source>
</evidence>
<dbReference type="GO" id="GO:0009252">
    <property type="term" value="P:peptidoglycan biosynthetic process"/>
    <property type="evidence" value="ECO:0007669"/>
    <property type="project" value="UniProtKB-UniRule"/>
</dbReference>
<comment type="similarity">
    <text evidence="10 12">Belongs to the EPSP synthase family. MurA subfamily.</text>
</comment>
<comment type="catalytic activity">
    <reaction evidence="11 12">
        <text>phosphoenolpyruvate + UDP-N-acetyl-alpha-D-glucosamine = UDP-N-acetyl-3-O-(1-carboxyvinyl)-alpha-D-glucosamine + phosphate</text>
        <dbReference type="Rhea" id="RHEA:18681"/>
        <dbReference type="ChEBI" id="CHEBI:43474"/>
        <dbReference type="ChEBI" id="CHEBI:57705"/>
        <dbReference type="ChEBI" id="CHEBI:58702"/>
        <dbReference type="ChEBI" id="CHEBI:68483"/>
        <dbReference type="EC" id="2.5.1.7"/>
    </reaction>
</comment>
<dbReference type="GO" id="GO:0005737">
    <property type="term" value="C:cytoplasm"/>
    <property type="evidence" value="ECO:0007669"/>
    <property type="project" value="UniProtKB-SubCell"/>
</dbReference>
<keyword evidence="6 12" id="KW-0133">Cell shape</keyword>
<dbReference type="InterPro" id="IPR036968">
    <property type="entry name" value="Enolpyruvate_Tfrase_sf"/>
</dbReference>
<dbReference type="Proteomes" id="UP000823883">
    <property type="component" value="Unassembled WGS sequence"/>
</dbReference>
<dbReference type="EC" id="2.5.1.7" evidence="12"/>
<evidence type="ECO:0000256" key="5">
    <source>
        <dbReference type="ARBA" id="ARBA00022679"/>
    </source>
</evidence>
<keyword evidence="5 12" id="KW-0808">Transferase</keyword>
<comment type="caution">
    <text evidence="12">Lacks conserved residue(s) required for the propagation of feature annotation.</text>
</comment>
<reference evidence="14" key="1">
    <citation type="journal article" date="2021" name="PeerJ">
        <title>Extensive microbial diversity within the chicken gut microbiome revealed by metagenomics and culture.</title>
        <authorList>
            <person name="Gilroy R."/>
            <person name="Ravi A."/>
            <person name="Getino M."/>
            <person name="Pursley I."/>
            <person name="Horton D.L."/>
            <person name="Alikhan N.F."/>
            <person name="Baker D."/>
            <person name="Gharbi K."/>
            <person name="Hall N."/>
            <person name="Watson M."/>
            <person name="Adriaenssens E.M."/>
            <person name="Foster-Nyarko E."/>
            <person name="Jarju S."/>
            <person name="Secka A."/>
            <person name="Antonio M."/>
            <person name="Oren A."/>
            <person name="Chaudhuri R.R."/>
            <person name="La Ragione R."/>
            <person name="Hildebrand F."/>
            <person name="Pallen M.J."/>
        </authorList>
    </citation>
    <scope>NUCLEOTIDE SEQUENCE</scope>
    <source>
        <strain evidence="14">CHK183-5548</strain>
    </source>
</reference>
<evidence type="ECO:0000256" key="8">
    <source>
        <dbReference type="ARBA" id="ARBA00023306"/>
    </source>
</evidence>
<evidence type="ECO:0000259" key="13">
    <source>
        <dbReference type="Pfam" id="PF00275"/>
    </source>
</evidence>
<dbReference type="HAMAP" id="MF_00111">
    <property type="entry name" value="MurA"/>
    <property type="match status" value="1"/>
</dbReference>
<sequence>MSEIQIGGFRRLKGRIPVQGSKNGVLPMMAASILSDETTVITNVPAIQDVFCMMGILKFMGCGCTLRGGELTICPAELARTDLPETFVRQMRSSIVLLGAVLAREGRASTAYPGGCSIGKRPIDFHLQALRALGAEIREDGCFIRARAEHLAGAEIHFPYPSVGATENALLAAVLAEGETVICGAAREPEIEELCAFLNGMGADVRGGGTEMITVFGRKRLRGCRFRVSGDRIVAGTYLMAAMAGRGEVLLEGVKPGHLKEVIRVLKQAGAGFSLGEDAVAVRMEGPLLPVSVQTGPYPEFPTDLQSPLMGLLCCADGCSRIRETVFEGRYETAEEFKKLGARIQVREGEAVVCGRPSLSGGRVRARDLRGGAALVVAGLAAAGKTEIYDCFHIERGYEDICRDLRLAGADIRWRRQEAKEKER</sequence>
<evidence type="ECO:0000256" key="9">
    <source>
        <dbReference type="ARBA" id="ARBA00023316"/>
    </source>
</evidence>
<dbReference type="PANTHER" id="PTHR43783">
    <property type="entry name" value="UDP-N-ACETYLGLUCOSAMINE 1-CARBOXYVINYLTRANSFERASE"/>
    <property type="match status" value="1"/>
</dbReference>
<dbReference type="InterPro" id="IPR013792">
    <property type="entry name" value="RNA3'P_cycl/enolpyr_Trfase_a/b"/>
</dbReference>
<evidence type="ECO:0000256" key="11">
    <source>
        <dbReference type="ARBA" id="ARBA00047527"/>
    </source>
</evidence>
<dbReference type="GO" id="GO:0051301">
    <property type="term" value="P:cell division"/>
    <property type="evidence" value="ECO:0007669"/>
    <property type="project" value="UniProtKB-KW"/>
</dbReference>
<evidence type="ECO:0000256" key="2">
    <source>
        <dbReference type="ARBA" id="ARBA00004752"/>
    </source>
</evidence>
<evidence type="ECO:0000256" key="1">
    <source>
        <dbReference type="ARBA" id="ARBA00004496"/>
    </source>
</evidence>
<dbReference type="NCBIfam" id="TIGR01072">
    <property type="entry name" value="murA"/>
    <property type="match status" value="1"/>
</dbReference>
<dbReference type="InterPro" id="IPR005750">
    <property type="entry name" value="UDP_GlcNAc_COvinyl_MurA"/>
</dbReference>
<protein>
    <recommendedName>
        <fullName evidence="12">UDP-N-acetylglucosamine 1-carboxyvinyltransferase</fullName>
        <ecNumber evidence="12">2.5.1.7</ecNumber>
    </recommendedName>
    <alternativeName>
        <fullName evidence="12">Enoylpyruvate transferase</fullName>
    </alternativeName>
    <alternativeName>
        <fullName evidence="12">UDP-N-acetylglucosamine enolpyruvyl transferase</fullName>
        <shortName evidence="12">EPT</shortName>
    </alternativeName>
</protein>
<comment type="subcellular location">
    <subcellularLocation>
        <location evidence="1 12">Cytoplasm</location>
    </subcellularLocation>
</comment>
<comment type="caution">
    <text evidence="14">The sequence shown here is derived from an EMBL/GenBank/DDBJ whole genome shotgun (WGS) entry which is preliminary data.</text>
</comment>
<feature type="active site" description="Proton donor" evidence="12">
    <location>
        <position position="116"/>
    </location>
</feature>
<keyword evidence="8 12" id="KW-0131">Cell cycle</keyword>
<dbReference type="Pfam" id="PF00275">
    <property type="entry name" value="EPSP_synthase"/>
    <property type="match status" value="1"/>
</dbReference>
<organism evidence="14 15">
    <name type="scientific">Candidatus Lachnoclostridium pullistercoris</name>
    <dbReference type="NCBI Taxonomy" id="2838632"/>
    <lineage>
        <taxon>Bacteria</taxon>
        <taxon>Bacillati</taxon>
        <taxon>Bacillota</taxon>
        <taxon>Clostridia</taxon>
        <taxon>Lachnospirales</taxon>
        <taxon>Lachnospiraceae</taxon>
    </lineage>
</organism>
<feature type="domain" description="Enolpyruvate transferase" evidence="13">
    <location>
        <begin position="10"/>
        <end position="404"/>
    </location>
</feature>
<dbReference type="NCBIfam" id="NF006873">
    <property type="entry name" value="PRK09369.1"/>
    <property type="match status" value="1"/>
</dbReference>
<evidence type="ECO:0000313" key="14">
    <source>
        <dbReference type="EMBL" id="HJC47868.1"/>
    </source>
</evidence>
<evidence type="ECO:0000313" key="15">
    <source>
        <dbReference type="Proteomes" id="UP000823883"/>
    </source>
</evidence>
<evidence type="ECO:0000256" key="3">
    <source>
        <dbReference type="ARBA" id="ARBA00022490"/>
    </source>
</evidence>
<feature type="binding site" evidence="12">
    <location>
        <position position="304"/>
    </location>
    <ligand>
        <name>UDP-N-acetyl-alpha-D-glucosamine</name>
        <dbReference type="ChEBI" id="CHEBI:57705"/>
    </ligand>
</feature>
<name>A0A9D2PFG6_9FIRM</name>
<feature type="binding site" evidence="12">
    <location>
        <begin position="22"/>
        <end position="23"/>
    </location>
    <ligand>
        <name>phosphoenolpyruvate</name>
        <dbReference type="ChEBI" id="CHEBI:58702"/>
    </ligand>
</feature>
<dbReference type="GO" id="GO:0071555">
    <property type="term" value="P:cell wall organization"/>
    <property type="evidence" value="ECO:0007669"/>
    <property type="project" value="UniProtKB-KW"/>
</dbReference>
<dbReference type="Gene3D" id="3.65.10.10">
    <property type="entry name" value="Enolpyruvate transferase domain"/>
    <property type="match status" value="2"/>
</dbReference>
<keyword evidence="7 12" id="KW-0573">Peptidoglycan synthesis</keyword>
<comment type="function">
    <text evidence="12">Cell wall formation. Adds enolpyruvyl to UDP-N-acetylglucosamine.</text>
</comment>
<evidence type="ECO:0000256" key="10">
    <source>
        <dbReference type="ARBA" id="ARBA00038367"/>
    </source>
</evidence>
<dbReference type="InterPro" id="IPR050068">
    <property type="entry name" value="MurA_subfamily"/>
</dbReference>
<evidence type="ECO:0000256" key="12">
    <source>
        <dbReference type="HAMAP-Rule" id="MF_00111"/>
    </source>
</evidence>
<dbReference type="SUPFAM" id="SSF55205">
    <property type="entry name" value="EPT/RTPC-like"/>
    <property type="match status" value="1"/>
</dbReference>
<accession>A0A9D2PFG6</accession>
<dbReference type="CDD" id="cd01555">
    <property type="entry name" value="UdpNAET"/>
    <property type="match status" value="1"/>
</dbReference>
<keyword evidence="9 12" id="KW-0961">Cell wall biogenesis/degradation</keyword>
<feature type="modified residue" description="2-(S-cysteinyl)pyruvic acid O-phosphothioketal" evidence="12">
    <location>
        <position position="116"/>
    </location>
</feature>
<evidence type="ECO:0000256" key="6">
    <source>
        <dbReference type="ARBA" id="ARBA00022960"/>
    </source>
</evidence>
<dbReference type="InterPro" id="IPR001986">
    <property type="entry name" value="Enolpyruvate_Tfrase_dom"/>
</dbReference>
<dbReference type="GO" id="GO:0019277">
    <property type="term" value="P:UDP-N-acetylgalactosamine biosynthetic process"/>
    <property type="evidence" value="ECO:0007669"/>
    <property type="project" value="InterPro"/>
</dbReference>
<feature type="binding site" evidence="12">
    <location>
        <position position="92"/>
    </location>
    <ligand>
        <name>UDP-N-acetyl-alpha-D-glucosamine</name>
        <dbReference type="ChEBI" id="CHEBI:57705"/>
    </ligand>
</feature>